<organism evidence="1 2">
    <name type="scientific">Salibacter halophilus</name>
    <dbReference type="NCBI Taxonomy" id="1803916"/>
    <lineage>
        <taxon>Bacteria</taxon>
        <taxon>Pseudomonadati</taxon>
        <taxon>Bacteroidota</taxon>
        <taxon>Flavobacteriia</taxon>
        <taxon>Flavobacteriales</taxon>
        <taxon>Salibacteraceae</taxon>
        <taxon>Salibacter</taxon>
    </lineage>
</organism>
<dbReference type="SUPFAM" id="SSF82185">
    <property type="entry name" value="Histone H3 K4-specific methyltransferase SET7/9 N-terminal domain"/>
    <property type="match status" value="2"/>
</dbReference>
<proteinExistence type="predicted"/>
<evidence type="ECO:0000313" key="1">
    <source>
        <dbReference type="EMBL" id="KAB1065280.1"/>
    </source>
</evidence>
<dbReference type="EMBL" id="WACR01000003">
    <property type="protein sequence ID" value="KAB1065280.1"/>
    <property type="molecule type" value="Genomic_DNA"/>
</dbReference>
<dbReference type="OrthoDB" id="9785122at2"/>
<accession>A0A6N6MAK2</accession>
<comment type="caution">
    <text evidence="1">The sequence shown here is derived from an EMBL/GenBank/DDBJ whole genome shotgun (WGS) entry which is preliminary data.</text>
</comment>
<name>A0A6N6MAK2_9FLAO</name>
<dbReference type="Gene3D" id="3.90.930.1">
    <property type="match status" value="1"/>
</dbReference>
<dbReference type="PANTHER" id="PTHR33706:SF1">
    <property type="entry name" value="TPR REPEAT PROTEIN"/>
    <property type="match status" value="1"/>
</dbReference>
<dbReference type="InterPro" id="IPR011652">
    <property type="entry name" value="MORN_2"/>
</dbReference>
<protein>
    <submittedName>
        <fullName evidence="1">Toxin-antitoxin system YwqK family antitoxin</fullName>
    </submittedName>
</protein>
<evidence type="ECO:0000313" key="2">
    <source>
        <dbReference type="Proteomes" id="UP000435357"/>
    </source>
</evidence>
<dbReference type="Pfam" id="PF07661">
    <property type="entry name" value="MORN_2"/>
    <property type="match status" value="5"/>
</dbReference>
<keyword evidence="2" id="KW-1185">Reference proteome</keyword>
<dbReference type="PANTHER" id="PTHR33706">
    <property type="entry name" value="MORN VARIANT REPEAT PROTEIN"/>
    <property type="match status" value="1"/>
</dbReference>
<sequence>MHLIATFIMLEKNKISIRNFLSLCVVLTVSITLSAQQQDALNQFDSDSNKHGYWIKKYPSGDKEYEGYFEHGKPIGKFSYYSGKGVKSAQMVFHEDGSAEGKLYYENEQVAAEGPYSEPDVKSGEWTYYDRNGNVKMEVHYENDKRNGDMTVYYAHGQIARETSFEDGLETGYRKEYFPDGKLKMEGKYVDGNPEGLQKFYYPDGKLKQKGYYRDAVKDSMWVEYDERGLPELKKVYDLGKLLETEELQK</sequence>
<dbReference type="Proteomes" id="UP000435357">
    <property type="component" value="Unassembled WGS sequence"/>
</dbReference>
<dbReference type="Gene3D" id="2.20.110.10">
    <property type="entry name" value="Histone H3 K4-specific methyltransferase SET7/9 N-terminal domain"/>
    <property type="match status" value="1"/>
</dbReference>
<gene>
    <name evidence="1" type="ORF">F3059_04815</name>
</gene>
<dbReference type="AlphaFoldDB" id="A0A6N6MAK2"/>
<reference evidence="1 2" key="1">
    <citation type="submission" date="2019-09" db="EMBL/GenBank/DDBJ databases">
        <title>Genomes of Cryomorphaceae.</title>
        <authorList>
            <person name="Bowman J.P."/>
        </authorList>
    </citation>
    <scope>NUCLEOTIDE SEQUENCE [LARGE SCALE GENOMIC DNA]</scope>
    <source>
        <strain evidence="1 2">KCTC 52047</strain>
    </source>
</reference>